<dbReference type="GO" id="GO:0016787">
    <property type="term" value="F:hydrolase activity"/>
    <property type="evidence" value="ECO:0007669"/>
    <property type="project" value="UniProtKB-KW"/>
</dbReference>
<name>A0ABP8XPC5_9ACTN</name>
<dbReference type="EMBL" id="BAABKM010000002">
    <property type="protein sequence ID" value="GAA4712259.1"/>
    <property type="molecule type" value="Genomic_DNA"/>
</dbReference>
<dbReference type="Pfam" id="PF07859">
    <property type="entry name" value="Abhydrolase_3"/>
    <property type="match status" value="1"/>
</dbReference>
<dbReference type="PANTHER" id="PTHR48081:SF8">
    <property type="entry name" value="ALPHA_BETA HYDROLASE FOLD-3 DOMAIN-CONTAINING PROTEIN-RELATED"/>
    <property type="match status" value="1"/>
</dbReference>
<accession>A0ABP8XPC5</accession>
<reference evidence="4" key="1">
    <citation type="journal article" date="2019" name="Int. J. Syst. Evol. Microbiol.">
        <title>The Global Catalogue of Microorganisms (GCM) 10K type strain sequencing project: providing services to taxonomists for standard genome sequencing and annotation.</title>
        <authorList>
            <consortium name="The Broad Institute Genomics Platform"/>
            <consortium name="The Broad Institute Genome Sequencing Center for Infectious Disease"/>
            <person name="Wu L."/>
            <person name="Ma J."/>
        </authorList>
    </citation>
    <scope>NUCLEOTIDE SEQUENCE [LARGE SCALE GENOMIC DNA]</scope>
    <source>
        <strain evidence="4">JCM 18531</strain>
    </source>
</reference>
<gene>
    <name evidence="3" type="ORF">GCM10023349_34100</name>
</gene>
<proteinExistence type="predicted"/>
<organism evidence="3 4">
    <name type="scientific">Nocardioides conyzicola</name>
    <dbReference type="NCBI Taxonomy" id="1651781"/>
    <lineage>
        <taxon>Bacteria</taxon>
        <taxon>Bacillati</taxon>
        <taxon>Actinomycetota</taxon>
        <taxon>Actinomycetes</taxon>
        <taxon>Propionibacteriales</taxon>
        <taxon>Nocardioidaceae</taxon>
        <taxon>Nocardioides</taxon>
    </lineage>
</organism>
<evidence type="ECO:0000313" key="3">
    <source>
        <dbReference type="EMBL" id="GAA4712259.1"/>
    </source>
</evidence>
<evidence type="ECO:0000259" key="2">
    <source>
        <dbReference type="Pfam" id="PF07859"/>
    </source>
</evidence>
<keyword evidence="1 3" id="KW-0378">Hydrolase</keyword>
<evidence type="ECO:0000313" key="4">
    <source>
        <dbReference type="Proteomes" id="UP001499974"/>
    </source>
</evidence>
<dbReference type="InterPro" id="IPR029058">
    <property type="entry name" value="AB_hydrolase_fold"/>
</dbReference>
<protein>
    <submittedName>
        <fullName evidence="3">Alpha/beta hydrolase</fullName>
    </submittedName>
</protein>
<evidence type="ECO:0000256" key="1">
    <source>
        <dbReference type="ARBA" id="ARBA00022801"/>
    </source>
</evidence>
<dbReference type="Gene3D" id="3.40.50.1820">
    <property type="entry name" value="alpha/beta hydrolase"/>
    <property type="match status" value="1"/>
</dbReference>
<dbReference type="Proteomes" id="UP001499974">
    <property type="component" value="Unassembled WGS sequence"/>
</dbReference>
<dbReference type="RefSeq" id="WP_345522605.1">
    <property type="nucleotide sequence ID" value="NZ_BAABKM010000002.1"/>
</dbReference>
<feature type="domain" description="Alpha/beta hydrolase fold-3" evidence="2">
    <location>
        <begin position="89"/>
        <end position="299"/>
    </location>
</feature>
<comment type="caution">
    <text evidence="3">The sequence shown here is derived from an EMBL/GenBank/DDBJ whole genome shotgun (WGS) entry which is preliminary data.</text>
</comment>
<sequence>MSSKLRPGVRALDTFLKANPAMSVARMTNEQLQRAQTAVIPDGGVTSLFLGKLQKGVDVRSTTFAARHGDLPLRIYTPQAWSRTARPVVLNFHGGGFVLGSARQCDWSCSIVAKELDAIVVSVDYRLAPTHRYPAGLLDCVDALQWVAEHAPDLGGDPGRIGVMGDSAGGNLAAVVAIIARDDSGPAVAHQALIYPVTDMTEALAEDASYLDNTDRGIVLSNEDMEVFQDFYVTEADDLTDYRLSPILAPDLSGLPPAVIVVAGLDPLHDSGVRYAQALADAGNEVTVEDFHVMPHGFVSFPYFSVSARPAMDAIVASQRAALY</sequence>
<keyword evidence="4" id="KW-1185">Reference proteome</keyword>
<dbReference type="PANTHER" id="PTHR48081">
    <property type="entry name" value="AB HYDROLASE SUPERFAMILY PROTEIN C4A8.06C"/>
    <property type="match status" value="1"/>
</dbReference>
<dbReference type="InterPro" id="IPR013094">
    <property type="entry name" value="AB_hydrolase_3"/>
</dbReference>
<dbReference type="SUPFAM" id="SSF53474">
    <property type="entry name" value="alpha/beta-Hydrolases"/>
    <property type="match status" value="1"/>
</dbReference>
<dbReference type="InterPro" id="IPR050300">
    <property type="entry name" value="GDXG_lipolytic_enzyme"/>
</dbReference>